<proteinExistence type="predicted"/>
<dbReference type="Proteomes" id="UP000626109">
    <property type="component" value="Unassembled WGS sequence"/>
</dbReference>
<evidence type="ECO:0000313" key="1">
    <source>
        <dbReference type="EMBL" id="CAE8633894.1"/>
    </source>
</evidence>
<feature type="non-terminal residue" evidence="1">
    <location>
        <position position="1"/>
    </location>
</feature>
<protein>
    <submittedName>
        <fullName evidence="1">Uncharacterized protein</fullName>
    </submittedName>
</protein>
<reference evidence="1" key="1">
    <citation type="submission" date="2021-02" db="EMBL/GenBank/DDBJ databases">
        <authorList>
            <person name="Dougan E. K."/>
            <person name="Rhodes N."/>
            <person name="Thang M."/>
            <person name="Chan C."/>
        </authorList>
    </citation>
    <scope>NUCLEOTIDE SEQUENCE</scope>
</reference>
<organism evidence="1 2">
    <name type="scientific">Polarella glacialis</name>
    <name type="common">Dinoflagellate</name>
    <dbReference type="NCBI Taxonomy" id="89957"/>
    <lineage>
        <taxon>Eukaryota</taxon>
        <taxon>Sar</taxon>
        <taxon>Alveolata</taxon>
        <taxon>Dinophyceae</taxon>
        <taxon>Suessiales</taxon>
        <taxon>Suessiaceae</taxon>
        <taxon>Polarella</taxon>
    </lineage>
</organism>
<dbReference type="EMBL" id="CAJNNW010001076">
    <property type="protein sequence ID" value="CAE8633894.1"/>
    <property type="molecule type" value="Genomic_DNA"/>
</dbReference>
<accession>A0A813H8D2</accession>
<gene>
    <name evidence="1" type="ORF">PGLA2088_LOCUS1387</name>
</gene>
<evidence type="ECO:0000313" key="2">
    <source>
        <dbReference type="Proteomes" id="UP000626109"/>
    </source>
</evidence>
<sequence length="90" mass="9429">MNLEADLDETKVVDSLSAAESVVLARIREHSDAVAGLHEALESLASGGLPALRRLLGQAAELQARVGVPAKLLTKEVLLHAGLPVEGLEQ</sequence>
<comment type="caution">
    <text evidence="1">The sequence shown here is derived from an EMBL/GenBank/DDBJ whole genome shotgun (WGS) entry which is preliminary data.</text>
</comment>
<dbReference type="AlphaFoldDB" id="A0A813H8D2"/>
<name>A0A813H8D2_POLGL</name>